<dbReference type="Gene3D" id="3.40.640.10">
    <property type="entry name" value="Type I PLP-dependent aspartate aminotransferase-like (Major domain)"/>
    <property type="match status" value="1"/>
</dbReference>
<dbReference type="SUPFAM" id="SSF53383">
    <property type="entry name" value="PLP-dependent transferases"/>
    <property type="match status" value="1"/>
</dbReference>
<comment type="cofactor">
    <cofactor evidence="1 5">
        <name>pyridoxal 5'-phosphate</name>
        <dbReference type="ChEBI" id="CHEBI:597326"/>
    </cofactor>
</comment>
<protein>
    <recommendedName>
        <fullName evidence="5">L-threonine aldolase</fullName>
        <ecNumber evidence="5">4.1.2.48</ecNumber>
    </recommendedName>
</protein>
<feature type="region of interest" description="Disordered" evidence="6">
    <location>
        <begin position="358"/>
        <end position="379"/>
    </location>
</feature>
<comment type="subunit">
    <text evidence="3">Homotetramer.</text>
</comment>
<evidence type="ECO:0000259" key="7">
    <source>
        <dbReference type="Pfam" id="PF01212"/>
    </source>
</evidence>
<evidence type="ECO:0000313" key="8">
    <source>
        <dbReference type="EMBL" id="WRY34106.1"/>
    </source>
</evidence>
<name>A0ABZ1E0W5_9RHOB</name>
<dbReference type="EC" id="4.1.2.48" evidence="5"/>
<evidence type="ECO:0000256" key="4">
    <source>
        <dbReference type="ARBA" id="ARBA00022898"/>
    </source>
</evidence>
<keyword evidence="5" id="KW-0456">Lyase</keyword>
<dbReference type="PANTHER" id="PTHR48097">
    <property type="entry name" value="L-THREONINE ALDOLASE-RELATED"/>
    <property type="match status" value="1"/>
</dbReference>
<organism evidence="8 9">
    <name type="scientific">Thioclava litoralis</name>
    <dbReference type="NCBI Taxonomy" id="3076557"/>
    <lineage>
        <taxon>Bacteria</taxon>
        <taxon>Pseudomonadati</taxon>
        <taxon>Pseudomonadota</taxon>
        <taxon>Alphaproteobacteria</taxon>
        <taxon>Rhodobacterales</taxon>
        <taxon>Paracoccaceae</taxon>
        <taxon>Thioclava</taxon>
    </lineage>
</organism>
<dbReference type="Gene3D" id="3.90.1150.10">
    <property type="entry name" value="Aspartate Aminotransferase, domain 1"/>
    <property type="match status" value="1"/>
</dbReference>
<feature type="domain" description="Aromatic amino acid beta-eliminating lyase/threonine aldolase" evidence="7">
    <location>
        <begin position="3"/>
        <end position="292"/>
    </location>
</feature>
<gene>
    <name evidence="8" type="ORF">RPE78_02080</name>
</gene>
<dbReference type="PIRSF" id="PIRSF038940">
    <property type="entry name" value="Low_specificity_LTA"/>
    <property type="match status" value="1"/>
</dbReference>
<comment type="catalytic activity">
    <reaction evidence="5">
        <text>L-threonine = acetaldehyde + glycine</text>
        <dbReference type="Rhea" id="RHEA:19625"/>
        <dbReference type="ChEBI" id="CHEBI:15343"/>
        <dbReference type="ChEBI" id="CHEBI:57305"/>
        <dbReference type="ChEBI" id="CHEBI:57926"/>
        <dbReference type="EC" id="4.1.2.48"/>
    </reaction>
</comment>
<evidence type="ECO:0000313" key="9">
    <source>
        <dbReference type="Proteomes" id="UP001623290"/>
    </source>
</evidence>
<sequence length="379" mass="41685">MNFGSDNTSAVAPRIMEAIQAANEGHARPYGGDALTPVVEARIRDIFEAPEARVFLVTSGTAANALSCALLTRPWEAIFCHRNAHIEEDECGAPEFFTDGAKLVLVEGEDAKMEPQALRDKIRHTGAAIHNIKRGMVSITNATEFGTVYTVDEVKALCDVAREFDLPVHMDGARFANAVVRLGCSPADLTWKAGVDVLSFGGTKNGCMGVEAVVVFDPARAQEFEIRRKRSGQLMSKHRYLAAQMMAYLYGDLWLLLARQANAMARKLADGLASLPEVRMLHPTQANAVFVAMPRHLHQKLHDHGAYYYFWPFDQDLEGDAEEVLSARLVCSWSTTTPEIETFLGLLDWVAPARSLPEAPRSLAPQEAEPDPAQHEGSR</sequence>
<evidence type="ECO:0000256" key="2">
    <source>
        <dbReference type="ARBA" id="ARBA00006966"/>
    </source>
</evidence>
<keyword evidence="4 5" id="KW-0663">Pyridoxal phosphate</keyword>
<evidence type="ECO:0000256" key="6">
    <source>
        <dbReference type="SAM" id="MobiDB-lite"/>
    </source>
</evidence>
<dbReference type="Pfam" id="PF01212">
    <property type="entry name" value="Beta_elim_lyase"/>
    <property type="match status" value="1"/>
</dbReference>
<reference evidence="8 9" key="1">
    <citation type="submission" date="2023-09" db="EMBL/GenBank/DDBJ databases">
        <title>Thioclava shenzhenensis sp. nov., a multidrug resistant bacteria-antagonizing species isolated from coastal seawater.</title>
        <authorList>
            <person name="Long M."/>
        </authorList>
    </citation>
    <scope>NUCLEOTIDE SEQUENCE [LARGE SCALE GENOMIC DNA]</scope>
    <source>
        <strain evidence="8 9">FTW29</strain>
    </source>
</reference>
<comment type="similarity">
    <text evidence="2 5">Belongs to the threonine aldolase family.</text>
</comment>
<evidence type="ECO:0000256" key="1">
    <source>
        <dbReference type="ARBA" id="ARBA00001933"/>
    </source>
</evidence>
<dbReference type="RefSeq" id="WP_406721096.1">
    <property type="nucleotide sequence ID" value="NZ_CP135443.1"/>
</dbReference>
<dbReference type="InterPro" id="IPR001597">
    <property type="entry name" value="ArAA_b-elim_lyase/Thr_aldolase"/>
</dbReference>
<accession>A0ABZ1E0W5</accession>
<proteinExistence type="inferred from homology"/>
<dbReference type="CDD" id="cd06502">
    <property type="entry name" value="TA_like"/>
    <property type="match status" value="1"/>
</dbReference>
<comment type="function">
    <text evidence="5">Catalyzes the cleavage of L-allo-threonine and L-threonine to glycine and acetaldehyde.</text>
</comment>
<dbReference type="EMBL" id="CP135443">
    <property type="protein sequence ID" value="WRY34106.1"/>
    <property type="molecule type" value="Genomic_DNA"/>
</dbReference>
<evidence type="ECO:0000256" key="5">
    <source>
        <dbReference type="PIRNR" id="PIRNR038940"/>
    </source>
</evidence>
<dbReference type="PANTHER" id="PTHR48097:SF5">
    <property type="entry name" value="LOW SPECIFICITY L-THREONINE ALDOLASE"/>
    <property type="match status" value="1"/>
</dbReference>
<dbReference type="InterPro" id="IPR015422">
    <property type="entry name" value="PyrdxlP-dep_Trfase_small"/>
</dbReference>
<dbReference type="InterPro" id="IPR026273">
    <property type="entry name" value="Low_specificity_L-TA_bact"/>
</dbReference>
<comment type="catalytic activity">
    <reaction evidence="5">
        <text>L-allo-threonine = acetaldehyde + glycine</text>
        <dbReference type="Rhea" id="RHEA:26209"/>
        <dbReference type="ChEBI" id="CHEBI:15343"/>
        <dbReference type="ChEBI" id="CHEBI:57305"/>
        <dbReference type="ChEBI" id="CHEBI:58585"/>
        <dbReference type="EC" id="4.1.2.48"/>
    </reaction>
</comment>
<dbReference type="Proteomes" id="UP001623290">
    <property type="component" value="Chromosome"/>
</dbReference>
<dbReference type="InterPro" id="IPR015424">
    <property type="entry name" value="PyrdxlP-dep_Trfase"/>
</dbReference>
<keyword evidence="9" id="KW-1185">Reference proteome</keyword>
<dbReference type="InterPro" id="IPR015421">
    <property type="entry name" value="PyrdxlP-dep_Trfase_major"/>
</dbReference>
<evidence type="ECO:0000256" key="3">
    <source>
        <dbReference type="ARBA" id="ARBA00011881"/>
    </source>
</evidence>